<accession>A0ACC2RJH1</accession>
<name>A0ACC2RJH1_9FUNG</name>
<gene>
    <name evidence="1" type="ORF">DSO57_1016999</name>
</gene>
<keyword evidence="2" id="KW-1185">Reference proteome</keyword>
<sequence>MRLWSLEFPTIPTRKAPHNPHLPNTTIHLRPLPPPSPSPSSPLPSSSTTLPFPILGPSLGGRCFTSFLPLFSLLSSLSFYFSLSFPSFLLFPFPFPSPFSFRPSLTLFSFFLFSLSIFFFSLKP</sequence>
<reference evidence="1" key="1">
    <citation type="submission" date="2022-04" db="EMBL/GenBank/DDBJ databases">
        <title>Genome of the entomopathogenic fungus Entomophthora muscae.</title>
        <authorList>
            <person name="Elya C."/>
            <person name="Lovett B.R."/>
            <person name="Lee E."/>
            <person name="Macias A.M."/>
            <person name="Hajek A.E."/>
            <person name="De Bivort B.L."/>
            <person name="Kasson M.T."/>
            <person name="De Fine Licht H.H."/>
            <person name="Stajich J.E."/>
        </authorList>
    </citation>
    <scope>NUCLEOTIDE SEQUENCE</scope>
    <source>
        <strain evidence="1">Berkeley</strain>
    </source>
</reference>
<comment type="caution">
    <text evidence="1">The sequence shown here is derived from an EMBL/GenBank/DDBJ whole genome shotgun (WGS) entry which is preliminary data.</text>
</comment>
<dbReference type="Proteomes" id="UP001165960">
    <property type="component" value="Unassembled WGS sequence"/>
</dbReference>
<proteinExistence type="predicted"/>
<evidence type="ECO:0000313" key="2">
    <source>
        <dbReference type="Proteomes" id="UP001165960"/>
    </source>
</evidence>
<dbReference type="EMBL" id="QTSX02007170">
    <property type="protein sequence ID" value="KAJ9050171.1"/>
    <property type="molecule type" value="Genomic_DNA"/>
</dbReference>
<protein>
    <submittedName>
        <fullName evidence="1">Uncharacterized protein</fullName>
    </submittedName>
</protein>
<organism evidence="1 2">
    <name type="scientific">Entomophthora muscae</name>
    <dbReference type="NCBI Taxonomy" id="34485"/>
    <lineage>
        <taxon>Eukaryota</taxon>
        <taxon>Fungi</taxon>
        <taxon>Fungi incertae sedis</taxon>
        <taxon>Zoopagomycota</taxon>
        <taxon>Entomophthoromycotina</taxon>
        <taxon>Entomophthoromycetes</taxon>
        <taxon>Entomophthorales</taxon>
        <taxon>Entomophthoraceae</taxon>
        <taxon>Entomophthora</taxon>
    </lineage>
</organism>
<evidence type="ECO:0000313" key="1">
    <source>
        <dbReference type="EMBL" id="KAJ9050171.1"/>
    </source>
</evidence>